<name>X8DTE0_9MYCO</name>
<proteinExistence type="predicted"/>
<gene>
    <name evidence="1" type="ORF">I540_3020</name>
</gene>
<accession>X8DTE0</accession>
<reference evidence="1 2" key="1">
    <citation type="submission" date="2013-12" db="EMBL/GenBank/DDBJ databases">
        <authorList>
            <person name="Zelazny A."/>
            <person name="Olivier K."/>
            <person name="Holland S."/>
            <person name="Lenaerts A."/>
            <person name="Ordway D."/>
            <person name="DeGroote M.A."/>
            <person name="Parker T."/>
            <person name="Sizemore C."/>
            <person name="Tallon L.J."/>
            <person name="Sadzewicz L.K."/>
            <person name="Sengamalay N."/>
            <person name="Fraser C.M."/>
            <person name="Hine E."/>
            <person name="Shefchek K.A."/>
            <person name="Das S.P."/>
            <person name="Tettelin H."/>
        </authorList>
    </citation>
    <scope>NUCLEOTIDE SEQUENCE [LARGE SCALE GENOMIC DNA]</scope>
    <source>
        <strain evidence="1 2">1513</strain>
    </source>
</reference>
<comment type="caution">
    <text evidence="1">The sequence shown here is derived from an EMBL/GenBank/DDBJ whole genome shotgun (WGS) entry which is preliminary data.</text>
</comment>
<organism evidence="1 2">
    <name type="scientific">Mycobacteroides abscessus subsp. bolletii 1513</name>
    <dbReference type="NCBI Taxonomy" id="1299321"/>
    <lineage>
        <taxon>Bacteria</taxon>
        <taxon>Bacillati</taxon>
        <taxon>Actinomycetota</taxon>
        <taxon>Actinomycetes</taxon>
        <taxon>Mycobacteriales</taxon>
        <taxon>Mycobacteriaceae</taxon>
        <taxon>Mycobacteroides</taxon>
        <taxon>Mycobacteroides abscessus</taxon>
    </lineage>
</organism>
<dbReference type="Proteomes" id="UP000023351">
    <property type="component" value="Unassembled WGS sequence"/>
</dbReference>
<sequence length="86" mass="9710">MIAQVASQHQCRFVVIGESSTFPKMLARKLDSLIKAELLIARRDGQLVRYRPPRIQLGLVPFRSRRRGKTILNGPQCARPAPATAW</sequence>
<evidence type="ECO:0000313" key="2">
    <source>
        <dbReference type="Proteomes" id="UP000023351"/>
    </source>
</evidence>
<evidence type="ECO:0000313" key="1">
    <source>
        <dbReference type="EMBL" id="EUA71892.1"/>
    </source>
</evidence>
<dbReference type="EMBL" id="JAOJ01000002">
    <property type="protein sequence ID" value="EUA71892.1"/>
    <property type="molecule type" value="Genomic_DNA"/>
</dbReference>
<dbReference type="AlphaFoldDB" id="X8DTE0"/>
<protein>
    <submittedName>
        <fullName evidence="1">Uncharacterized protein</fullName>
    </submittedName>
</protein>